<name>A0A6L2KXQ3_TANCI</name>
<dbReference type="EMBL" id="BKCJ010003073">
    <property type="protein sequence ID" value="GEU52805.1"/>
    <property type="molecule type" value="Genomic_DNA"/>
</dbReference>
<comment type="caution">
    <text evidence="1">The sequence shown here is derived from an EMBL/GenBank/DDBJ whole genome shotgun (WGS) entry which is preliminary data.</text>
</comment>
<organism evidence="1">
    <name type="scientific">Tanacetum cinerariifolium</name>
    <name type="common">Dalmatian daisy</name>
    <name type="synonym">Chrysanthemum cinerariifolium</name>
    <dbReference type="NCBI Taxonomy" id="118510"/>
    <lineage>
        <taxon>Eukaryota</taxon>
        <taxon>Viridiplantae</taxon>
        <taxon>Streptophyta</taxon>
        <taxon>Embryophyta</taxon>
        <taxon>Tracheophyta</taxon>
        <taxon>Spermatophyta</taxon>
        <taxon>Magnoliopsida</taxon>
        <taxon>eudicotyledons</taxon>
        <taxon>Gunneridae</taxon>
        <taxon>Pentapetalae</taxon>
        <taxon>asterids</taxon>
        <taxon>campanulids</taxon>
        <taxon>Asterales</taxon>
        <taxon>Asteraceae</taxon>
        <taxon>Asteroideae</taxon>
        <taxon>Anthemideae</taxon>
        <taxon>Anthemidinae</taxon>
        <taxon>Tanacetum</taxon>
    </lineage>
</organism>
<sequence length="473" mass="54220">MSTNRIRGFCQVGKGVGAHGDVRVRCGNDSVRKGYREIGWGRRMNSARFWRENLLGAVRGRDPDENSSQIPPHINHHYCYGCGDLLDGIFCQRCTCESCGNGAHIGYNCASKVPIISNPEPCPNQNVDEGADETFQCQTLNQNFYEPNHCYNSNSFGFDQSQPQQFPVIHQPPQQTSVEILHDLENVIKSVQTFLRKFNRYSFFETLKVLLLAWDRVFEIKDAFRNKQYKPKDIQELIRKLFNDVQNIHEELAEYINTLSWNRPAFYNYDDDDDNKDYTIAITPILSTEEPIDSLIMKDEHLDTILAMESDEVIKSSVKDLAPFPNQFENFSDSNDDSTSIDDDYFSVDDIDYIEASPPDSELVSLEEVKDDILHEKLLKIHLLIAKIESLNDNPTPDRVLKSPSLFPIPVEDSDSFFKKSDASLSYSDNSLPEFETFSYHTEETSSGNTTTYADYSLPEYDLFLFELKPDQD</sequence>
<evidence type="ECO:0008006" key="2">
    <source>
        <dbReference type="Google" id="ProtNLM"/>
    </source>
</evidence>
<dbReference type="AlphaFoldDB" id="A0A6L2KXQ3"/>
<protein>
    <recommendedName>
        <fullName evidence="2">CCHC-type domain-containing protein</fullName>
    </recommendedName>
</protein>
<accession>A0A6L2KXQ3</accession>
<proteinExistence type="predicted"/>
<evidence type="ECO:0000313" key="1">
    <source>
        <dbReference type="EMBL" id="GEU52805.1"/>
    </source>
</evidence>
<gene>
    <name evidence="1" type="ORF">Tci_024783</name>
</gene>
<reference evidence="1" key="1">
    <citation type="journal article" date="2019" name="Sci. Rep.">
        <title>Draft genome of Tanacetum cinerariifolium, the natural source of mosquito coil.</title>
        <authorList>
            <person name="Yamashiro T."/>
            <person name="Shiraishi A."/>
            <person name="Satake H."/>
            <person name="Nakayama K."/>
        </authorList>
    </citation>
    <scope>NUCLEOTIDE SEQUENCE</scope>
</reference>